<evidence type="ECO:0000313" key="2">
    <source>
        <dbReference type="EMBL" id="KAL0520859.1"/>
    </source>
</evidence>
<evidence type="ECO:0000256" key="1">
    <source>
        <dbReference type="SAM" id="MobiDB-lite"/>
    </source>
</evidence>
<feature type="region of interest" description="Disordered" evidence="1">
    <location>
        <begin position="31"/>
        <end position="66"/>
    </location>
</feature>
<dbReference type="Proteomes" id="UP001501274">
    <property type="component" value="Unassembled WGS sequence"/>
</dbReference>
<dbReference type="AlphaFoldDB" id="A0AAW3BDI2"/>
<organism evidence="2 3">
    <name type="scientific">Leishmania naiffi</name>
    <dbReference type="NCBI Taxonomy" id="5678"/>
    <lineage>
        <taxon>Eukaryota</taxon>
        <taxon>Discoba</taxon>
        <taxon>Euglenozoa</taxon>
        <taxon>Kinetoplastea</taxon>
        <taxon>Metakinetoplastina</taxon>
        <taxon>Trypanosomatida</taxon>
        <taxon>Trypanosomatidae</taxon>
        <taxon>Leishmaniinae</taxon>
        <taxon>Leishmania</taxon>
        <taxon>Leishmania naiffi species complex</taxon>
    </lineage>
</organism>
<protein>
    <submittedName>
        <fullName evidence="2">Uncharacterized protein</fullName>
    </submittedName>
</protein>
<name>A0AAW3BDI2_9TRYP</name>
<comment type="caution">
    <text evidence="2">The sequence shown here is derived from an EMBL/GenBank/DDBJ whole genome shotgun (WGS) entry which is preliminary data.</text>
</comment>
<evidence type="ECO:0000313" key="3">
    <source>
        <dbReference type="Proteomes" id="UP001501274"/>
    </source>
</evidence>
<dbReference type="EMBL" id="JBAMZN010000032">
    <property type="protein sequence ID" value="KAL0520859.1"/>
    <property type="molecule type" value="Genomic_DNA"/>
</dbReference>
<sequence length="66" mass="7058">MENPNVAKDDLAAATDKLQKAVMECGRTEYQQAAAANSGSSSNSGEQQQQQQQQQGEQQQQSSGKS</sequence>
<gene>
    <name evidence="2" type="ORF">Q4I28_005996</name>
</gene>
<proteinExistence type="predicted"/>
<reference evidence="2 3" key="1">
    <citation type="submission" date="2024-02" db="EMBL/GenBank/DDBJ databases">
        <title>FIRST GENOME SEQUENCES OF Leishmania (Viannia) shawi, Leishmania (Viannia) lindenbergi AND Leishmania (Viannia) utingensis.</title>
        <authorList>
            <person name="Resadore F."/>
            <person name="Custodio M.G.F."/>
            <person name="Boite M.C."/>
            <person name="Cupolillo E."/>
            <person name="Ferreira G.E.M."/>
        </authorList>
    </citation>
    <scope>NUCLEOTIDE SEQUENCE [LARGE SCALE GENOMIC DNA]</scope>
    <source>
        <strain evidence="2 3">MDAS/BR/1979/M5533</strain>
    </source>
</reference>
<keyword evidence="3" id="KW-1185">Reference proteome</keyword>
<accession>A0AAW3BDI2</accession>